<feature type="compositionally biased region" description="Basic and acidic residues" evidence="1">
    <location>
        <begin position="544"/>
        <end position="558"/>
    </location>
</feature>
<feature type="region of interest" description="Disordered" evidence="1">
    <location>
        <begin position="141"/>
        <end position="164"/>
    </location>
</feature>
<dbReference type="RefSeq" id="WP_189702065.1">
    <property type="nucleotide sequence ID" value="NZ_BMTA01000037.1"/>
</dbReference>
<evidence type="ECO:0000256" key="1">
    <source>
        <dbReference type="SAM" id="MobiDB-lite"/>
    </source>
</evidence>
<evidence type="ECO:0000313" key="3">
    <source>
        <dbReference type="Proteomes" id="UP000594008"/>
    </source>
</evidence>
<feature type="region of interest" description="Disordered" evidence="1">
    <location>
        <begin position="214"/>
        <end position="558"/>
    </location>
</feature>
<feature type="compositionally biased region" description="Polar residues" evidence="1">
    <location>
        <begin position="1"/>
        <end position="10"/>
    </location>
</feature>
<proteinExistence type="predicted"/>
<dbReference type="Gene3D" id="1.20.1260.20">
    <property type="entry name" value="PPE superfamily"/>
    <property type="match status" value="1"/>
</dbReference>
<reference evidence="2 3" key="1">
    <citation type="submission" date="2020-10" db="EMBL/GenBank/DDBJ databases">
        <title>Streptomyces chromofuscus complate genome analysis.</title>
        <authorList>
            <person name="Anwar N."/>
        </authorList>
    </citation>
    <scope>NUCLEOTIDE SEQUENCE [LARGE SCALE GENOMIC DNA]</scope>
    <source>
        <strain evidence="2 3">DSM 40273</strain>
    </source>
</reference>
<dbReference type="InterPro" id="IPR038332">
    <property type="entry name" value="PPE_sf"/>
</dbReference>
<feature type="compositionally biased region" description="Low complexity" evidence="1">
    <location>
        <begin position="401"/>
        <end position="413"/>
    </location>
</feature>
<sequence>MSGDKNQPNVHQAEHQEAAQQNGSLDAVMHMTKVINPWGPDRGFHFGRTSFENYDLNQMIDIVESASPELLEEAGNALVNARDAIRSAAEELGLNLQNVDWQGEAHKAFHTWGNDLVSTAEALADYAETVGTQVMAASSGLASVRKSMPPRDTRSTPKTVDDIPEAKQVDSNDEYTAALKAEKHRQEAINQMYRLASFYTVSNGMMQKAEEPVFPKMPDVGVPKPPPGFDPRVEHPGRGTLETTSDTRSTHHPPVNSGTRAPVEDLSTSHKSVDESLLPSKEHVGTKIDSLGTAPPQEAVKPTPVTSTSTTGPAVASGGSPHPIAPVSTSPVSRHPARSASGSGAVPLNKTPASAQGRVGGTPTGSPAGRTGIGPTGSVGRAVGSGQATGRTTGPGGQSVVGGVPKPAAPAAGQAGGVMRGPVTGMGATNARGTATGRAGVGRTTDGIVGGRPVSGTTSGAAGSRGPRGTVIGGQSAITSRSTAERPGQRGVIGVPGPTTSTRQAPRRPAGSPDGVVGTPTGRAHGVKSGGVTPGTTGATPGREGGERSGETRTRRDE</sequence>
<feature type="compositionally biased region" description="Low complexity" evidence="1">
    <location>
        <begin position="455"/>
        <end position="464"/>
    </location>
</feature>
<name>A0A7M2T664_STRCW</name>
<dbReference type="Proteomes" id="UP000594008">
    <property type="component" value="Chromosome"/>
</dbReference>
<dbReference type="AlphaFoldDB" id="A0A7M2T664"/>
<feature type="region of interest" description="Disordered" evidence="1">
    <location>
        <begin position="1"/>
        <end position="21"/>
    </location>
</feature>
<evidence type="ECO:0000313" key="2">
    <source>
        <dbReference type="EMBL" id="QOV43383.1"/>
    </source>
</evidence>
<feature type="compositionally biased region" description="Basic and acidic residues" evidence="1">
    <location>
        <begin position="267"/>
        <end position="286"/>
    </location>
</feature>
<dbReference type="KEGG" id="schf:IPT68_27140"/>
<feature type="compositionally biased region" description="Low complexity" evidence="1">
    <location>
        <begin position="425"/>
        <end position="445"/>
    </location>
</feature>
<organism evidence="2 3">
    <name type="scientific">Streptomyces chromofuscus</name>
    <dbReference type="NCBI Taxonomy" id="42881"/>
    <lineage>
        <taxon>Bacteria</taxon>
        <taxon>Bacillati</taxon>
        <taxon>Actinomycetota</taxon>
        <taxon>Actinomycetes</taxon>
        <taxon>Kitasatosporales</taxon>
        <taxon>Streptomycetaceae</taxon>
        <taxon>Streptomyces</taxon>
    </lineage>
</organism>
<keyword evidence="3" id="KW-1185">Reference proteome</keyword>
<accession>A0A7M2T664</accession>
<gene>
    <name evidence="2" type="ORF">IPT68_27140</name>
</gene>
<protein>
    <submittedName>
        <fullName evidence="2">Uncharacterized protein</fullName>
    </submittedName>
</protein>
<dbReference type="EMBL" id="CP063374">
    <property type="protein sequence ID" value="QOV43383.1"/>
    <property type="molecule type" value="Genomic_DNA"/>
</dbReference>
<feature type="compositionally biased region" description="Basic and acidic residues" evidence="1">
    <location>
        <begin position="149"/>
        <end position="164"/>
    </location>
</feature>
<feature type="compositionally biased region" description="Low complexity" evidence="1">
    <location>
        <begin position="299"/>
        <end position="319"/>
    </location>
</feature>